<dbReference type="HOGENOM" id="CLU_182742_1_0_6"/>
<accession>F0KP69</accession>
<organism evidence="1 2">
    <name type="scientific">Acinetobacter pittii (strain PHEA-2)</name>
    <dbReference type="NCBI Taxonomy" id="871585"/>
    <lineage>
        <taxon>Bacteria</taxon>
        <taxon>Pseudomonadati</taxon>
        <taxon>Pseudomonadota</taxon>
        <taxon>Gammaproteobacteria</taxon>
        <taxon>Moraxellales</taxon>
        <taxon>Moraxellaceae</taxon>
        <taxon>Acinetobacter</taxon>
        <taxon>Acinetobacter calcoaceticus/baumannii complex</taxon>
    </lineage>
</organism>
<dbReference type="OrthoDB" id="6702709at2"/>
<dbReference type="GeneID" id="11639332"/>
<sequence length="54" mass="6240">MIRGNIVEDTCSREHSEIECVEVNNLNIKLDSEYLNKDSLFKLAQHTEKMDTGK</sequence>
<dbReference type="EMBL" id="CP002177">
    <property type="protein sequence ID" value="ADY81737.1"/>
    <property type="molecule type" value="Genomic_DNA"/>
</dbReference>
<reference evidence="1 2" key="2">
    <citation type="journal article" date="2011" name="J. Bacteriol.">
        <title>Genome sequence of Acinetobacter calcoaceticus PHEA-2, isolated from industry wastewater.</title>
        <authorList>
            <person name="Zhan Y."/>
            <person name="Yan Y."/>
            <person name="Zhang W."/>
            <person name="Yu H."/>
            <person name="Chen M."/>
            <person name="Lu W."/>
            <person name="Ping S."/>
            <person name="Peng Z."/>
            <person name="Yuan M."/>
            <person name="Zhou Z."/>
            <person name="Elmerich C."/>
            <person name="Lin M."/>
        </authorList>
    </citation>
    <scope>NUCLEOTIDE SEQUENCE [LARGE SCALE GENOMIC DNA]</scope>
    <source>
        <strain evidence="1 2">PHEA-2</strain>
    </source>
</reference>
<proteinExistence type="predicted"/>
<name>F0KP69_ACIP2</name>
<dbReference type="RefSeq" id="WP_014206741.1">
    <property type="nucleotide sequence ID" value="NC_016603.1"/>
</dbReference>
<dbReference type="AlphaFoldDB" id="F0KP69"/>
<dbReference type="RefSeq" id="YP_004995419.1">
    <property type="nucleotide sequence ID" value="NC_016603.1"/>
</dbReference>
<dbReference type="KEGG" id="acc:BDGL_001151"/>
<keyword evidence="2" id="KW-1185">Reference proteome</keyword>
<gene>
    <name evidence="1" type="ordered locus">BDGL_001151</name>
</gene>
<evidence type="ECO:0000313" key="1">
    <source>
        <dbReference type="EMBL" id="ADY81737.1"/>
    </source>
</evidence>
<evidence type="ECO:0000313" key="2">
    <source>
        <dbReference type="Proteomes" id="UP000007477"/>
    </source>
</evidence>
<protein>
    <submittedName>
        <fullName evidence="1">Uncharacterized protein</fullName>
    </submittedName>
</protein>
<reference key="1">
    <citation type="submission" date="2010-08" db="EMBL/GenBank/DDBJ databases">
        <title>The genome sequence of a nonpathogenic wastewater-adapted bacterium Acinetobacter calcoaceticus PHEA-2 and comparative genomics insights into environmental adaptation.</title>
        <authorList>
            <person name="Zhan Y."/>
            <person name="Yan Y."/>
            <person name="Zhang W."/>
            <person name="Chen M."/>
            <person name="Ping S."/>
            <person name="Lu W."/>
            <person name="Lin M."/>
        </authorList>
    </citation>
    <scope>NUCLEOTIDE SEQUENCE</scope>
    <source>
        <strain>PHEA-2</strain>
    </source>
</reference>
<dbReference type="Proteomes" id="UP000007477">
    <property type="component" value="Chromosome"/>
</dbReference>
<dbReference type="PATRIC" id="fig|871585.3.peg.1148"/>